<proteinExistence type="predicted"/>
<evidence type="ECO:0000313" key="3">
    <source>
        <dbReference type="Proteomes" id="UP000886595"/>
    </source>
</evidence>
<protein>
    <submittedName>
        <fullName evidence="2">Uncharacterized protein</fullName>
    </submittedName>
</protein>
<name>A0A8X8B6K8_BRACI</name>
<gene>
    <name evidence="2" type="ORF">Bca52824_007008</name>
</gene>
<dbReference type="EMBL" id="JAAMPC010000002">
    <property type="protein sequence ID" value="KAG2324280.1"/>
    <property type="molecule type" value="Genomic_DNA"/>
</dbReference>
<feature type="transmembrane region" description="Helical" evidence="1">
    <location>
        <begin position="12"/>
        <end position="35"/>
    </location>
</feature>
<keyword evidence="1" id="KW-0472">Membrane</keyword>
<evidence type="ECO:0000313" key="2">
    <source>
        <dbReference type="EMBL" id="KAG2324280.1"/>
    </source>
</evidence>
<dbReference type="PANTHER" id="PTHR15852:SF29">
    <property type="entry name" value="PLASTID TRANSCRIPTIONALLY ACTIVE PROTEIN"/>
    <property type="match status" value="1"/>
</dbReference>
<evidence type="ECO:0000256" key="1">
    <source>
        <dbReference type="SAM" id="Phobius"/>
    </source>
</evidence>
<keyword evidence="1" id="KW-0812">Transmembrane</keyword>
<dbReference type="AlphaFoldDB" id="A0A8X8B6K8"/>
<keyword evidence="3" id="KW-1185">Reference proteome</keyword>
<accession>A0A8X8B6K8</accession>
<dbReference type="OrthoDB" id="513013at2759"/>
<dbReference type="Proteomes" id="UP000886595">
    <property type="component" value="Unassembled WGS sequence"/>
</dbReference>
<organism evidence="2 3">
    <name type="scientific">Brassica carinata</name>
    <name type="common">Ethiopian mustard</name>
    <name type="synonym">Abyssinian cabbage</name>
    <dbReference type="NCBI Taxonomy" id="52824"/>
    <lineage>
        <taxon>Eukaryota</taxon>
        <taxon>Viridiplantae</taxon>
        <taxon>Streptophyta</taxon>
        <taxon>Embryophyta</taxon>
        <taxon>Tracheophyta</taxon>
        <taxon>Spermatophyta</taxon>
        <taxon>Magnoliopsida</taxon>
        <taxon>eudicotyledons</taxon>
        <taxon>Gunneridae</taxon>
        <taxon>Pentapetalae</taxon>
        <taxon>rosids</taxon>
        <taxon>malvids</taxon>
        <taxon>Brassicales</taxon>
        <taxon>Brassicaceae</taxon>
        <taxon>Brassiceae</taxon>
        <taxon>Brassica</taxon>
    </lineage>
</organism>
<dbReference type="SUPFAM" id="SSF57938">
    <property type="entry name" value="DnaJ/Hsp40 cysteine-rich domain"/>
    <property type="match status" value="1"/>
</dbReference>
<sequence>MPPLEPIRFLRNSVVVVLGGFVTINVVSAAALGAFRLPTTEEKRKKSGLSCVTCRGKGFYLCKLCKGDATIEWSPLYDPVCINPCLCPTCDGHRIQRCLNCSGKGYW</sequence>
<keyword evidence="1" id="KW-1133">Transmembrane helix</keyword>
<reference evidence="2 3" key="1">
    <citation type="submission" date="2020-02" db="EMBL/GenBank/DDBJ databases">
        <authorList>
            <person name="Ma Q."/>
            <person name="Huang Y."/>
            <person name="Song X."/>
            <person name="Pei D."/>
        </authorList>
    </citation>
    <scope>NUCLEOTIDE SEQUENCE [LARGE SCALE GENOMIC DNA]</scope>
    <source>
        <strain evidence="2">Sxm20200214</strain>
        <tissue evidence="2">Leaf</tissue>
    </source>
</reference>
<comment type="caution">
    <text evidence="2">The sequence shown here is derived from an EMBL/GenBank/DDBJ whole genome shotgun (WGS) entry which is preliminary data.</text>
</comment>
<dbReference type="InterPro" id="IPR036410">
    <property type="entry name" value="HSP_DnaJ_Cys-rich_dom_sf"/>
</dbReference>
<dbReference type="PANTHER" id="PTHR15852">
    <property type="entry name" value="PLASTID TRANSCRIPTIONALLY ACTIVE PROTEIN"/>
    <property type="match status" value="1"/>
</dbReference>